<gene>
    <name evidence="2" type="ORF">FYC77_02060</name>
</gene>
<evidence type="ECO:0000313" key="2">
    <source>
        <dbReference type="EMBL" id="TYT64009.1"/>
    </source>
</evidence>
<sequence length="68" mass="6597">MTLASLVASSIVPSDPASAIAVVATVALLAFVGFMAFLALAPVVSSSWASRLGGTASAGSSIEANEAD</sequence>
<evidence type="ECO:0000256" key="1">
    <source>
        <dbReference type="SAM" id="Phobius"/>
    </source>
</evidence>
<accession>A0A5D5AQI6</accession>
<keyword evidence="1" id="KW-0812">Transmembrane</keyword>
<keyword evidence="1" id="KW-1133">Transmembrane helix</keyword>
<comment type="caution">
    <text evidence="2">The sequence shown here is derived from an EMBL/GenBank/DDBJ whole genome shotgun (WGS) entry which is preliminary data.</text>
</comment>
<reference evidence="2 3" key="1">
    <citation type="submission" date="2019-08" db="EMBL/GenBank/DDBJ databases">
        <title>Archaea genome.</title>
        <authorList>
            <person name="Kajale S."/>
            <person name="Shouche Y."/>
            <person name="Deshpande N."/>
            <person name="Sharma A."/>
        </authorList>
    </citation>
    <scope>NUCLEOTIDE SEQUENCE [LARGE SCALE GENOMIC DNA]</scope>
    <source>
        <strain evidence="2 3">ESP3B_9</strain>
    </source>
</reference>
<dbReference type="RefSeq" id="WP_149079814.1">
    <property type="nucleotide sequence ID" value="NZ_VTAW01000001.1"/>
</dbReference>
<name>A0A5D5AQI6_9EURY</name>
<feature type="transmembrane region" description="Helical" evidence="1">
    <location>
        <begin position="20"/>
        <end position="41"/>
    </location>
</feature>
<evidence type="ECO:0000313" key="3">
    <source>
        <dbReference type="Proteomes" id="UP000324104"/>
    </source>
</evidence>
<organism evidence="2 3">
    <name type="scientific">Natrialba swarupiae</name>
    <dbReference type="NCBI Taxonomy" id="2448032"/>
    <lineage>
        <taxon>Archaea</taxon>
        <taxon>Methanobacteriati</taxon>
        <taxon>Methanobacteriota</taxon>
        <taxon>Stenosarchaea group</taxon>
        <taxon>Halobacteria</taxon>
        <taxon>Halobacteriales</taxon>
        <taxon>Natrialbaceae</taxon>
        <taxon>Natrialba</taxon>
    </lineage>
</organism>
<proteinExistence type="predicted"/>
<dbReference type="Proteomes" id="UP000324104">
    <property type="component" value="Unassembled WGS sequence"/>
</dbReference>
<keyword evidence="3" id="KW-1185">Reference proteome</keyword>
<dbReference type="AlphaFoldDB" id="A0A5D5AQI6"/>
<keyword evidence="1" id="KW-0472">Membrane</keyword>
<protein>
    <submittedName>
        <fullName evidence="2">Uncharacterized protein</fullName>
    </submittedName>
</protein>
<dbReference type="EMBL" id="VTAW01000001">
    <property type="protein sequence ID" value="TYT64009.1"/>
    <property type="molecule type" value="Genomic_DNA"/>
</dbReference>